<evidence type="ECO:0000256" key="4">
    <source>
        <dbReference type="SAM" id="Phobius"/>
    </source>
</evidence>
<dbReference type="EC" id="2.7.7.65" evidence="1"/>
<feature type="transmembrane region" description="Helical" evidence="4">
    <location>
        <begin position="46"/>
        <end position="66"/>
    </location>
</feature>
<accession>A0ABU9SPU9</accession>
<dbReference type="InterPro" id="IPR029787">
    <property type="entry name" value="Nucleotide_cyclase"/>
</dbReference>
<comment type="caution">
    <text evidence="6">The sequence shown here is derived from an EMBL/GenBank/DDBJ whole genome shotgun (WGS) entry which is preliminary data.</text>
</comment>
<dbReference type="GO" id="GO:0052621">
    <property type="term" value="F:diguanylate cyclase activity"/>
    <property type="evidence" value="ECO:0007669"/>
    <property type="project" value="UniProtKB-EC"/>
</dbReference>
<feature type="transmembrane region" description="Helical" evidence="4">
    <location>
        <begin position="175"/>
        <end position="193"/>
    </location>
</feature>
<feature type="compositionally biased region" description="Basic residues" evidence="3">
    <location>
        <begin position="351"/>
        <end position="360"/>
    </location>
</feature>
<dbReference type="PROSITE" id="PS50887">
    <property type="entry name" value="GGDEF"/>
    <property type="match status" value="1"/>
</dbReference>
<dbReference type="Proteomes" id="UP001461163">
    <property type="component" value="Unassembled WGS sequence"/>
</dbReference>
<protein>
    <recommendedName>
        <fullName evidence="1">diguanylate cyclase</fullName>
        <ecNumber evidence="1">2.7.7.65</ecNumber>
    </recommendedName>
</protein>
<keyword evidence="4" id="KW-0812">Transmembrane</keyword>
<proteinExistence type="predicted"/>
<evidence type="ECO:0000259" key="5">
    <source>
        <dbReference type="PROSITE" id="PS50887"/>
    </source>
</evidence>
<evidence type="ECO:0000256" key="1">
    <source>
        <dbReference type="ARBA" id="ARBA00012528"/>
    </source>
</evidence>
<feature type="transmembrane region" description="Helical" evidence="4">
    <location>
        <begin position="97"/>
        <end position="114"/>
    </location>
</feature>
<evidence type="ECO:0000256" key="3">
    <source>
        <dbReference type="SAM" id="MobiDB-lite"/>
    </source>
</evidence>
<keyword evidence="6" id="KW-0808">Transferase</keyword>
<feature type="transmembrane region" description="Helical" evidence="4">
    <location>
        <begin position="200"/>
        <end position="218"/>
    </location>
</feature>
<gene>
    <name evidence="6" type="ORF">WNY77_00665</name>
</gene>
<dbReference type="PANTHER" id="PTHR45138:SF9">
    <property type="entry name" value="DIGUANYLATE CYCLASE DGCM-RELATED"/>
    <property type="match status" value="1"/>
</dbReference>
<dbReference type="CDD" id="cd01949">
    <property type="entry name" value="GGDEF"/>
    <property type="match status" value="1"/>
</dbReference>
<feature type="domain" description="GGDEF" evidence="5">
    <location>
        <begin position="267"/>
        <end position="422"/>
    </location>
</feature>
<dbReference type="SMART" id="SM00267">
    <property type="entry name" value="GGDEF"/>
    <property type="match status" value="1"/>
</dbReference>
<keyword evidence="7" id="KW-1185">Reference proteome</keyword>
<dbReference type="Pfam" id="PF00990">
    <property type="entry name" value="GGDEF"/>
    <property type="match status" value="2"/>
</dbReference>
<evidence type="ECO:0000313" key="7">
    <source>
        <dbReference type="Proteomes" id="UP001461163"/>
    </source>
</evidence>
<reference evidence="6 7" key="1">
    <citation type="submission" date="2024-03" db="EMBL/GenBank/DDBJ databases">
        <title>Community enrichment and isolation of bacterial strains for fucoidan degradation.</title>
        <authorList>
            <person name="Sichert A."/>
        </authorList>
    </citation>
    <scope>NUCLEOTIDE SEQUENCE [LARGE SCALE GENOMIC DNA]</scope>
    <source>
        <strain evidence="6 7">AS12</strain>
    </source>
</reference>
<feature type="region of interest" description="Disordered" evidence="3">
    <location>
        <begin position="349"/>
        <end position="369"/>
    </location>
</feature>
<dbReference type="NCBIfam" id="TIGR00254">
    <property type="entry name" value="GGDEF"/>
    <property type="match status" value="1"/>
</dbReference>
<dbReference type="SUPFAM" id="SSF55073">
    <property type="entry name" value="Nucleotide cyclase"/>
    <property type="match status" value="1"/>
</dbReference>
<keyword evidence="6" id="KW-0548">Nucleotidyltransferase</keyword>
<dbReference type="RefSeq" id="WP_342880547.1">
    <property type="nucleotide sequence ID" value="NZ_JBBMQS010000001.1"/>
</dbReference>
<feature type="transmembrane region" description="Helical" evidence="4">
    <location>
        <begin position="73"/>
        <end position="91"/>
    </location>
</feature>
<dbReference type="PANTHER" id="PTHR45138">
    <property type="entry name" value="REGULATORY COMPONENTS OF SENSORY TRANSDUCTION SYSTEM"/>
    <property type="match status" value="1"/>
</dbReference>
<dbReference type="EMBL" id="JBBMQS010000001">
    <property type="protein sequence ID" value="MEM5495897.1"/>
    <property type="molecule type" value="Genomic_DNA"/>
</dbReference>
<keyword evidence="4" id="KW-1133">Transmembrane helix</keyword>
<feature type="transmembrane region" description="Helical" evidence="4">
    <location>
        <begin position="12"/>
        <end position="34"/>
    </location>
</feature>
<dbReference type="InterPro" id="IPR050469">
    <property type="entry name" value="Diguanylate_Cyclase"/>
</dbReference>
<organism evidence="6 7">
    <name type="scientific">Paraglaciecola mesophila</name>
    <dbReference type="NCBI Taxonomy" id="197222"/>
    <lineage>
        <taxon>Bacteria</taxon>
        <taxon>Pseudomonadati</taxon>
        <taxon>Pseudomonadota</taxon>
        <taxon>Gammaproteobacteria</taxon>
        <taxon>Alteromonadales</taxon>
        <taxon>Alteromonadaceae</taxon>
        <taxon>Paraglaciecola</taxon>
    </lineage>
</organism>
<keyword evidence="4" id="KW-0472">Membrane</keyword>
<feature type="transmembrane region" description="Helical" evidence="4">
    <location>
        <begin position="126"/>
        <end position="146"/>
    </location>
</feature>
<comment type="catalytic activity">
    <reaction evidence="2">
        <text>2 GTP = 3',3'-c-di-GMP + 2 diphosphate</text>
        <dbReference type="Rhea" id="RHEA:24898"/>
        <dbReference type="ChEBI" id="CHEBI:33019"/>
        <dbReference type="ChEBI" id="CHEBI:37565"/>
        <dbReference type="ChEBI" id="CHEBI:58805"/>
        <dbReference type="EC" id="2.7.7.65"/>
    </reaction>
</comment>
<dbReference type="InterPro" id="IPR043128">
    <property type="entry name" value="Rev_trsase/Diguanyl_cyclase"/>
</dbReference>
<dbReference type="InterPro" id="IPR000160">
    <property type="entry name" value="GGDEF_dom"/>
</dbReference>
<evidence type="ECO:0000256" key="2">
    <source>
        <dbReference type="ARBA" id="ARBA00034247"/>
    </source>
</evidence>
<sequence length="424" mass="47449">MPLYAKFGPDTLTYLYNIFKHLFVYAALLVLVVYFVEAQRALLLDWFVPLPWIGYLSLSISAVIALQFGRSRLFWVCILLAILLFFTHGEIALSSAFNRYLPLIFLVILGYLSCAKDSGFSAHNLVITLAKICVVAIGSYLVLEYIPAVTQNSLSPIYSFANHIDPRLNALYSPFEWLIVIFILILCFVRFIMISDNNHGALLLAVVLVAMMPAYAAFELHNVLALVLATSFLYAMLKDSFNMAFKDELTAIPSRRALMQYVNTLGRKYVVVMADIDHFKKFNDTYGHDVGDEVLRLVASRLNKVGGGGKAFRFGGEEFVLIFPRKTPQQALPFVEQIRQMIADYPIALRNKPRPKKRPKPVSAKGSAAKISQGKTVKITASFGVAKRSSQFSQFSDIMKQADVALYAAKKAGRNCVQLAKQPE</sequence>
<dbReference type="Gene3D" id="3.30.70.270">
    <property type="match status" value="1"/>
</dbReference>
<evidence type="ECO:0000313" key="6">
    <source>
        <dbReference type="EMBL" id="MEM5495897.1"/>
    </source>
</evidence>
<name>A0ABU9SPU9_9ALTE</name>